<evidence type="ECO:0000313" key="1">
    <source>
        <dbReference type="EMBL" id="AFN73787.1"/>
    </source>
</evidence>
<dbReference type="KEGG" id="mro:MROS_0544"/>
<dbReference type="RefSeq" id="WP_014855224.1">
    <property type="nucleotide sequence ID" value="NC_018178.1"/>
</dbReference>
<name>I6YTB0_MELRP</name>
<dbReference type="STRING" id="1191523.MROS_0544"/>
<reference evidence="1 2" key="1">
    <citation type="journal article" date="2013" name="PLoS ONE">
        <title>Genomic analysis of Melioribacter roseus, facultatively anaerobic organotrophic bacterium representing a novel deep lineage within Bacteriodetes/Chlorobi group.</title>
        <authorList>
            <person name="Kadnikov V.V."/>
            <person name="Mardanov A.V."/>
            <person name="Podosokorskaya O.A."/>
            <person name="Gavrilov S.N."/>
            <person name="Kublanov I.V."/>
            <person name="Beletsky A.V."/>
            <person name="Bonch-Osmolovskaya E.A."/>
            <person name="Ravin N.V."/>
        </authorList>
    </citation>
    <scope>NUCLEOTIDE SEQUENCE [LARGE SCALE GENOMIC DNA]</scope>
    <source>
        <strain evidence="2">JCM 17771 / P3M-2</strain>
    </source>
</reference>
<dbReference type="AlphaFoldDB" id="I6YTB0"/>
<proteinExistence type="predicted"/>
<organism evidence="1 2">
    <name type="scientific">Melioribacter roseus (strain DSM 23840 / JCM 17771 / VKM B-2668 / P3M-2)</name>
    <dbReference type="NCBI Taxonomy" id="1191523"/>
    <lineage>
        <taxon>Bacteria</taxon>
        <taxon>Pseudomonadati</taxon>
        <taxon>Ignavibacteriota</taxon>
        <taxon>Ignavibacteria</taxon>
        <taxon>Ignavibacteriales</taxon>
        <taxon>Melioribacteraceae</taxon>
        <taxon>Melioribacter</taxon>
    </lineage>
</organism>
<gene>
    <name evidence="1" type="ordered locus">MROS_0544</name>
</gene>
<dbReference type="Proteomes" id="UP000009011">
    <property type="component" value="Chromosome"/>
</dbReference>
<dbReference type="HOGENOM" id="CLU_808461_0_0_10"/>
<dbReference type="EMBL" id="CP003557">
    <property type="protein sequence ID" value="AFN73787.1"/>
    <property type="molecule type" value="Genomic_DNA"/>
</dbReference>
<protein>
    <submittedName>
        <fullName evidence="1">Uncharacterized protein</fullName>
    </submittedName>
</protein>
<accession>I6YTB0</accession>
<keyword evidence="2" id="KW-1185">Reference proteome</keyword>
<dbReference type="PATRIC" id="fig|1191523.3.peg.567"/>
<sequence length="343" mass="40039">MLPEDKLDNLRAYFIGISEKRLNRRELGEFVAITKSIIVSYLINTKSNFVYLSARNGLDITDVAIDIMGDLFIQDESGYLVNINSFINILNDSIYEIEGEKLFFAYQSFLRKVSDAYIARVYAELDPTGFKIKRNIKDTLPTENLALRKSIRGAEIYVIGSDDYDKLPYAGFDSLKAVFLSQIGKNHTTRDLLNILYQTVMQLDCRKEILLNDAVLLFKEYYEMGLETVRLEDDIFDINGVLNDYEIIQLKNLILNEIKSKILIDYYAKSKLTEKQSRGLYEAVNDILHDFIAHGGNNLSYYDYLRKYIDIDKSEYNLRYKSKIEYMIKLLKEKCRYYLFSDE</sequence>
<evidence type="ECO:0000313" key="2">
    <source>
        <dbReference type="Proteomes" id="UP000009011"/>
    </source>
</evidence>